<sequence>MSTLSSAETRSIAKEAFIYGWPICENYNTLYAYSVDVDNKDYKAPFNTISNTARVFTPDDKVIVTPNSDTPYSFAWLDLRAEPVVIQVPVIEKDRYFSFQLIDMYTHNFDYLGTRCTGNQGGVYMISGPGWLGGGYSGDGKPAKVDKVIACETPFALAIVRTQLKGPEDLENVKAIQAGYKVETLSAFLGKPGPEPKALNWPKSDKTVTMSVAMFEILDFMLSNLPVHDSETQLRDRFLKIGIGSGGFHLSKISEEMRSALEMGMQDGWAEYEKVIEKSFALGTMSSGDLFGTRSFLKNDYIKRFAGAKLGIYGNSREEAFYPLYKQLDGQILDGAKASYKMVLSKVDQEIATAFWSLTMYDGVSQLLVSNQLNRYLLNSAMVPSMKTSDGSLTLYISAASPGKDLESNWLPAPAGPFYLVMRLYLPKAEAFQGWQQPKLLSAKPSGAADVPAAAQCLQRHGARLDEKFKAISDFNRMTEPAILRWQQGVCIARGAKCSDEIHNSRQLASLLHPRESEVQLRTTVAGLDGDDWLGHRFPDCPIARDPVASYGLVHRLDRETSGMVMWAPTYQSYYALRLAFATERVQKEYLCLCDGWLPQEPRLLEGGIQRILPKEPGAGRHTSQVSSCGRRARTEIRDVAHALGPGGEAVSFVKVRIYTGRLHQIRVHLSHEGHPLVGDGTYGGSCPSWVPRIFLHAAKLVLLPDAPDADPMSQDSPSALQAELPLPKARAMNANSCREIPELRIPKASQI</sequence>
<keyword evidence="5" id="KW-0413">Isomerase</keyword>
<feature type="domain" description="Pseudouridine synthase RsuA/RluA-like" evidence="1">
    <location>
        <begin position="549"/>
        <end position="672"/>
    </location>
</feature>
<dbReference type="InterPro" id="IPR037049">
    <property type="entry name" value="DUF1214_C_sf"/>
</dbReference>
<dbReference type="Pfam" id="PF00849">
    <property type="entry name" value="PseudoU_synth_2"/>
    <property type="match status" value="1"/>
</dbReference>
<dbReference type="InterPro" id="IPR037050">
    <property type="entry name" value="DUF1254_sf"/>
</dbReference>
<dbReference type="InterPro" id="IPR010679">
    <property type="entry name" value="DUF1254"/>
</dbReference>
<evidence type="ECO:0000259" key="2">
    <source>
        <dbReference type="Pfam" id="PF06742"/>
    </source>
</evidence>
<dbReference type="GO" id="GO:0009982">
    <property type="term" value="F:pseudouridine synthase activity"/>
    <property type="evidence" value="ECO:0007669"/>
    <property type="project" value="InterPro"/>
</dbReference>
<dbReference type="SUPFAM" id="SSF55120">
    <property type="entry name" value="Pseudouridine synthase"/>
    <property type="match status" value="1"/>
</dbReference>
<evidence type="ECO:0000259" key="1">
    <source>
        <dbReference type="Pfam" id="PF00849"/>
    </source>
</evidence>
<dbReference type="PANTHER" id="PTHR36509:SF2">
    <property type="entry name" value="BLL3101 PROTEIN"/>
    <property type="match status" value="1"/>
</dbReference>
<dbReference type="Proteomes" id="UP001152797">
    <property type="component" value="Unassembled WGS sequence"/>
</dbReference>
<dbReference type="GO" id="GO:0001522">
    <property type="term" value="P:pseudouridine synthesis"/>
    <property type="evidence" value="ECO:0007669"/>
    <property type="project" value="InterPro"/>
</dbReference>
<dbReference type="CDD" id="cd02869">
    <property type="entry name" value="PseudoU_synth_RluA_like"/>
    <property type="match status" value="1"/>
</dbReference>
<dbReference type="EMBL" id="CAMXCT020001462">
    <property type="protein sequence ID" value="CAL1143706.1"/>
    <property type="molecule type" value="Genomic_DNA"/>
</dbReference>
<organism evidence="4">
    <name type="scientific">Cladocopium goreaui</name>
    <dbReference type="NCBI Taxonomy" id="2562237"/>
    <lineage>
        <taxon>Eukaryota</taxon>
        <taxon>Sar</taxon>
        <taxon>Alveolata</taxon>
        <taxon>Dinophyceae</taxon>
        <taxon>Suessiales</taxon>
        <taxon>Symbiodiniaceae</taxon>
        <taxon>Cladocopium</taxon>
    </lineage>
</organism>
<reference evidence="5 6" key="2">
    <citation type="submission" date="2024-05" db="EMBL/GenBank/DDBJ databases">
        <authorList>
            <person name="Chen Y."/>
            <person name="Shah S."/>
            <person name="Dougan E. K."/>
            <person name="Thang M."/>
            <person name="Chan C."/>
        </authorList>
    </citation>
    <scope>NUCLEOTIDE SEQUENCE [LARGE SCALE GENOMIC DNA]</scope>
</reference>
<dbReference type="AlphaFoldDB" id="A0A9P1CF79"/>
<dbReference type="SUPFAM" id="SSF160935">
    <property type="entry name" value="VPA0735-like"/>
    <property type="match status" value="1"/>
</dbReference>
<dbReference type="InterPro" id="IPR010621">
    <property type="entry name" value="DUF1214"/>
</dbReference>
<dbReference type="InterPro" id="IPR020103">
    <property type="entry name" value="PsdUridine_synth_cat_dom_sf"/>
</dbReference>
<evidence type="ECO:0000313" key="5">
    <source>
        <dbReference type="EMBL" id="CAL4777643.1"/>
    </source>
</evidence>
<dbReference type="Gene3D" id="3.30.2350.10">
    <property type="entry name" value="Pseudouridine synthase"/>
    <property type="match status" value="1"/>
</dbReference>
<dbReference type="Gene3D" id="2.60.40.1610">
    <property type="entry name" value="Domain of unknown function DUF1254"/>
    <property type="match status" value="1"/>
</dbReference>
<dbReference type="Gene3D" id="2.60.120.600">
    <property type="entry name" value="Domain of unknown function DUF1214, C-terminal domain"/>
    <property type="match status" value="1"/>
</dbReference>
<evidence type="ECO:0000313" key="4">
    <source>
        <dbReference type="EMBL" id="CAI3990331.1"/>
    </source>
</evidence>
<dbReference type="Pfam" id="PF06742">
    <property type="entry name" value="DUF1214"/>
    <property type="match status" value="1"/>
</dbReference>
<accession>A0A9P1CF79</accession>
<comment type="caution">
    <text evidence="4">The sequence shown here is derived from an EMBL/GenBank/DDBJ whole genome shotgun (WGS) entry which is preliminary data.</text>
</comment>
<dbReference type="InterPro" id="IPR006145">
    <property type="entry name" value="PsdUridine_synth_RsuA/RluA"/>
</dbReference>
<dbReference type="OrthoDB" id="2018906at2759"/>
<dbReference type="PANTHER" id="PTHR36509">
    <property type="entry name" value="BLL3101 PROTEIN"/>
    <property type="match status" value="1"/>
</dbReference>
<feature type="domain" description="DUF1254" evidence="3">
    <location>
        <begin position="46"/>
        <end position="183"/>
    </location>
</feature>
<name>A0A9P1CF79_9DINO</name>
<dbReference type="Pfam" id="PF06863">
    <property type="entry name" value="DUF1254"/>
    <property type="match status" value="1"/>
</dbReference>
<evidence type="ECO:0000259" key="3">
    <source>
        <dbReference type="Pfam" id="PF06863"/>
    </source>
</evidence>
<dbReference type="EMBL" id="CAMXCT030001462">
    <property type="protein sequence ID" value="CAL4777643.1"/>
    <property type="molecule type" value="Genomic_DNA"/>
</dbReference>
<evidence type="ECO:0000313" key="6">
    <source>
        <dbReference type="Proteomes" id="UP001152797"/>
    </source>
</evidence>
<feature type="domain" description="DUF1214" evidence="2">
    <location>
        <begin position="325"/>
        <end position="428"/>
    </location>
</feature>
<keyword evidence="6" id="KW-1185">Reference proteome</keyword>
<dbReference type="EMBL" id="CAMXCT010001462">
    <property type="protein sequence ID" value="CAI3990331.1"/>
    <property type="molecule type" value="Genomic_DNA"/>
</dbReference>
<dbReference type="GO" id="GO:0003723">
    <property type="term" value="F:RNA binding"/>
    <property type="evidence" value="ECO:0007669"/>
    <property type="project" value="InterPro"/>
</dbReference>
<gene>
    <name evidence="4" type="ORF">C1SCF055_LOCUS17327</name>
</gene>
<protein>
    <submittedName>
        <fullName evidence="5">Uncharacterized RNA pseudouridine synthase HP_0956 (RNA pseudouridylate synthase) (RNA-uridin e isomerase)</fullName>
    </submittedName>
</protein>
<reference evidence="4" key="1">
    <citation type="submission" date="2022-10" db="EMBL/GenBank/DDBJ databases">
        <authorList>
            <person name="Chen Y."/>
            <person name="Dougan E. K."/>
            <person name="Chan C."/>
            <person name="Rhodes N."/>
            <person name="Thang M."/>
        </authorList>
    </citation>
    <scope>NUCLEOTIDE SEQUENCE</scope>
</reference>
<proteinExistence type="predicted"/>